<dbReference type="RefSeq" id="WP_278058640.1">
    <property type="nucleotide sequence ID" value="NZ_CP121247.1"/>
</dbReference>
<dbReference type="InterPro" id="IPR007421">
    <property type="entry name" value="Schlafen_AlbA_2_dom"/>
</dbReference>
<reference evidence="2 3" key="1">
    <citation type="submission" date="2023-07" db="EMBL/GenBank/DDBJ databases">
        <title>Sequencing the genomes of 1000 actinobacteria strains.</title>
        <authorList>
            <person name="Klenk H.-P."/>
        </authorList>
    </citation>
    <scope>NUCLEOTIDE SEQUENCE [LARGE SCALE GENOMIC DNA]</scope>
    <source>
        <strain evidence="2 3">DSM 102162</strain>
    </source>
</reference>
<dbReference type="InterPro" id="IPR038461">
    <property type="entry name" value="Schlafen_AlbA_2_dom_sf"/>
</dbReference>
<keyword evidence="2" id="KW-0347">Helicase</keyword>
<dbReference type="Gene3D" id="3.30.565.60">
    <property type="match status" value="1"/>
</dbReference>
<dbReference type="Proteomes" id="UP001235966">
    <property type="component" value="Unassembled WGS sequence"/>
</dbReference>
<keyword evidence="2" id="KW-0378">Hydrolase</keyword>
<sequence>MNTDELTRMVADLRRRGKDSATVEAKAAGRKLNRDVWESISAFANTDGGTVILGLDESRGFALTEGFNPEKIKGALRAGLSTSEKADPKVAPIPEFVLEDHPFEDGYLVTLTVAKLMGRIDAPGPCYVKSQGMTTGSYKRVDNGDEHLNEYEIFQIRTRGEAPGFDREPVSGSSVFDLSRDQVERFLASVRRSGSRALRGLEETDVEGALRRLNVMPKAPAGEVTLAGLLTLGDYPQQEFPQLTIDVAVHPGVEKSTDPRVRFVDRQNCDGPIPQAVQDAINAVLRNLRTHREVVDGRGRDVPEIPPATIREAITNAVLHRDYSPYVRGQQVAVDVYSDRVEVTSPGGFWGHRTKDNVDDGVSESRNEALARLLNLVPMPDGESRVAENQGSGVQRMFSEMREQGLPAPDYSASTLTKVVVKLYRFGLLDPQVSGWLDGVAGASTFSTRERIALAIVRRSGEVSVSQLRAQIGVDSDEARVALANLSKSGVLSGAGDGPYVMASSADAVAGLTSSQTDVLKVLDVSVPLAIREIAERTGKSPNALRPVLRELVERGLVHATAPAQSRKRAYLLAE</sequence>
<dbReference type="Gene3D" id="1.10.10.10">
    <property type="entry name" value="Winged helix-like DNA-binding domain superfamily/Winged helix DNA-binding domain"/>
    <property type="match status" value="1"/>
</dbReference>
<dbReference type="GO" id="GO:0016787">
    <property type="term" value="F:hydrolase activity"/>
    <property type="evidence" value="ECO:0007669"/>
    <property type="project" value="UniProtKB-KW"/>
</dbReference>
<dbReference type="SUPFAM" id="SSF46785">
    <property type="entry name" value="Winged helix' DNA-binding domain"/>
    <property type="match status" value="1"/>
</dbReference>
<dbReference type="EMBL" id="JAUSQW010000001">
    <property type="protein sequence ID" value="MDP9801019.1"/>
    <property type="molecule type" value="Genomic_DNA"/>
</dbReference>
<dbReference type="Gene3D" id="3.30.950.30">
    <property type="entry name" value="Schlafen, AAA domain"/>
    <property type="match status" value="1"/>
</dbReference>
<feature type="domain" description="Schlafen AlbA-2" evidence="1">
    <location>
        <begin position="20"/>
        <end position="148"/>
    </location>
</feature>
<name>A0ABT9NBB9_9ACTO</name>
<evidence type="ECO:0000313" key="3">
    <source>
        <dbReference type="Proteomes" id="UP001235966"/>
    </source>
</evidence>
<dbReference type="Pfam" id="PF04326">
    <property type="entry name" value="SLFN_AlbA_2"/>
    <property type="match status" value="1"/>
</dbReference>
<dbReference type="PANTHER" id="PTHR30595:SF6">
    <property type="entry name" value="SCHLAFEN ALBA-2 DOMAIN-CONTAINING PROTEIN"/>
    <property type="match status" value="1"/>
</dbReference>
<gene>
    <name evidence="2" type="ORF">J2S49_001095</name>
</gene>
<dbReference type="InterPro" id="IPR036390">
    <property type="entry name" value="WH_DNA-bd_sf"/>
</dbReference>
<keyword evidence="2" id="KW-0547">Nucleotide-binding</keyword>
<proteinExistence type="predicted"/>
<keyword evidence="3" id="KW-1185">Reference proteome</keyword>
<dbReference type="PANTHER" id="PTHR30595">
    <property type="entry name" value="GLPR-RELATED TRANSCRIPTIONAL REPRESSOR"/>
    <property type="match status" value="1"/>
</dbReference>
<evidence type="ECO:0000313" key="2">
    <source>
        <dbReference type="EMBL" id="MDP9801019.1"/>
    </source>
</evidence>
<dbReference type="InterPro" id="IPR038475">
    <property type="entry name" value="RecG_C_sf"/>
</dbReference>
<dbReference type="InterPro" id="IPR036388">
    <property type="entry name" value="WH-like_DNA-bd_sf"/>
</dbReference>
<organism evidence="2 3">
    <name type="scientific">Arcanobacterium wilhelmae</name>
    <dbReference type="NCBI Taxonomy" id="1803177"/>
    <lineage>
        <taxon>Bacteria</taxon>
        <taxon>Bacillati</taxon>
        <taxon>Actinomycetota</taxon>
        <taxon>Actinomycetes</taxon>
        <taxon>Actinomycetales</taxon>
        <taxon>Actinomycetaceae</taxon>
        <taxon>Arcanobacterium</taxon>
    </lineage>
</organism>
<comment type="caution">
    <text evidence="2">The sequence shown here is derived from an EMBL/GenBank/DDBJ whole genome shotgun (WGS) entry which is preliminary data.</text>
</comment>
<dbReference type="EC" id="3.6.4.12" evidence="2"/>
<protein>
    <submittedName>
        <fullName evidence="2">ATP-dependent DNA helicase RecG</fullName>
        <ecNumber evidence="2">3.6.4.12</ecNumber>
    </submittedName>
</protein>
<evidence type="ECO:0000259" key="1">
    <source>
        <dbReference type="Pfam" id="PF04326"/>
    </source>
</evidence>
<dbReference type="GO" id="GO:0003678">
    <property type="term" value="F:DNA helicase activity"/>
    <property type="evidence" value="ECO:0007669"/>
    <property type="project" value="UniProtKB-EC"/>
</dbReference>
<dbReference type="Pfam" id="PF13749">
    <property type="entry name" value="HATPase_c_4"/>
    <property type="match status" value="1"/>
</dbReference>
<keyword evidence="2" id="KW-0067">ATP-binding</keyword>
<accession>A0ABT9NBB9</accession>